<evidence type="ECO:0000313" key="7">
    <source>
        <dbReference type="EMBL" id="KEP68559.1"/>
    </source>
</evidence>
<keyword evidence="8" id="KW-1185">Reference proteome</keyword>
<dbReference type="PROSITE" id="PS50198">
    <property type="entry name" value="PPIC_PPIASE_2"/>
    <property type="match status" value="1"/>
</dbReference>
<dbReference type="InterPro" id="IPR046357">
    <property type="entry name" value="PPIase_dom_sf"/>
</dbReference>
<organism evidence="7 8">
    <name type="scientific">Thioclava dalianensis</name>
    <dbReference type="NCBI Taxonomy" id="1185766"/>
    <lineage>
        <taxon>Bacteria</taxon>
        <taxon>Pseudomonadati</taxon>
        <taxon>Pseudomonadota</taxon>
        <taxon>Alphaproteobacteria</taxon>
        <taxon>Rhodobacterales</taxon>
        <taxon>Paracoccaceae</taxon>
        <taxon>Thioclava</taxon>
    </lineage>
</organism>
<dbReference type="Gene3D" id="3.10.50.40">
    <property type="match status" value="1"/>
</dbReference>
<dbReference type="SUPFAM" id="SSF109998">
    <property type="entry name" value="Triger factor/SurA peptide-binding domain-like"/>
    <property type="match status" value="1"/>
</dbReference>
<evidence type="ECO:0000256" key="2">
    <source>
        <dbReference type="ARBA" id="ARBA00022729"/>
    </source>
</evidence>
<dbReference type="STRING" id="1185766.SAMN05216224_107104"/>
<dbReference type="Pfam" id="PF00639">
    <property type="entry name" value="Rotamase"/>
    <property type="match status" value="1"/>
</dbReference>
<protein>
    <recommendedName>
        <fullName evidence="1">Parvulin-like PPIase</fullName>
    </recommendedName>
    <alternativeName>
        <fullName evidence="3">Peptidyl-prolyl cis-trans isomerase plp</fullName>
    </alternativeName>
    <alternativeName>
        <fullName evidence="4">Rotamase plp</fullName>
    </alternativeName>
</protein>
<keyword evidence="5" id="KW-0697">Rotamase</keyword>
<dbReference type="PANTHER" id="PTHR47637">
    <property type="entry name" value="CHAPERONE SURA"/>
    <property type="match status" value="1"/>
</dbReference>
<reference evidence="7 8" key="1">
    <citation type="submission" date="2014-03" db="EMBL/GenBank/DDBJ databases">
        <title>The draft genome sequence of Thioclava dalianensis DLFJ1-1.</title>
        <authorList>
            <person name="Lai Q."/>
            <person name="Shao Z."/>
        </authorList>
    </citation>
    <scope>NUCLEOTIDE SEQUENCE [LARGE SCALE GENOMIC DNA]</scope>
    <source>
        <strain evidence="7 8">DLFJ1-1</strain>
    </source>
</reference>
<comment type="caution">
    <text evidence="7">The sequence shown here is derived from an EMBL/GenBank/DDBJ whole genome shotgun (WGS) entry which is preliminary data.</text>
</comment>
<dbReference type="SUPFAM" id="SSF54534">
    <property type="entry name" value="FKBP-like"/>
    <property type="match status" value="1"/>
</dbReference>
<feature type="domain" description="PpiC" evidence="6">
    <location>
        <begin position="159"/>
        <end position="262"/>
    </location>
</feature>
<keyword evidence="2" id="KW-0732">Signal</keyword>
<evidence type="ECO:0000256" key="1">
    <source>
        <dbReference type="ARBA" id="ARBA00018370"/>
    </source>
</evidence>
<dbReference type="InterPro" id="IPR050280">
    <property type="entry name" value="OMP_Chaperone_SurA"/>
</dbReference>
<dbReference type="Pfam" id="PF13624">
    <property type="entry name" value="SurA_N_3"/>
    <property type="match status" value="1"/>
</dbReference>
<dbReference type="Proteomes" id="UP000027725">
    <property type="component" value="Unassembled WGS sequence"/>
</dbReference>
<accession>A0A074TA31</accession>
<dbReference type="eggNOG" id="COG0760">
    <property type="taxonomic scope" value="Bacteria"/>
</dbReference>
<dbReference type="EMBL" id="JHEH01000029">
    <property type="protein sequence ID" value="KEP68559.1"/>
    <property type="molecule type" value="Genomic_DNA"/>
</dbReference>
<evidence type="ECO:0000313" key="8">
    <source>
        <dbReference type="Proteomes" id="UP000027725"/>
    </source>
</evidence>
<proteinExistence type="predicted"/>
<dbReference type="Gene3D" id="1.10.4030.10">
    <property type="entry name" value="Porin chaperone SurA, peptide-binding domain"/>
    <property type="match status" value="1"/>
</dbReference>
<dbReference type="InterPro" id="IPR027304">
    <property type="entry name" value="Trigger_fact/SurA_dom_sf"/>
</dbReference>
<evidence type="ECO:0000256" key="3">
    <source>
        <dbReference type="ARBA" id="ARBA00030642"/>
    </source>
</evidence>
<keyword evidence="5 7" id="KW-0413">Isomerase</keyword>
<evidence type="ECO:0000256" key="4">
    <source>
        <dbReference type="ARBA" id="ARBA00031484"/>
    </source>
</evidence>
<name>A0A074TA31_9RHOB</name>
<dbReference type="GO" id="GO:0003755">
    <property type="term" value="F:peptidyl-prolyl cis-trans isomerase activity"/>
    <property type="evidence" value="ECO:0007669"/>
    <property type="project" value="UniProtKB-KW"/>
</dbReference>
<sequence>MTRLLPLLALALMTLVSIGLRPVTAQSRSFAPVVTVNGMGITAYDIDQRQRFMQLLDASGTSRKDAEEALIQDRLRIWAAKQIDLTIDDAALQRGMAEFAGRANISAEKFVATLQQNGVDPATFREFVRAGMLWREVVRARFGPQVNITKSDIDRAMMPESQVGKGVRVLISEAIMPAPPGREDAAMSEARQLSAARGQAAFGALASQYSASQSRAQGGRVDWMPLSNLPAPLRAKILALKPGTATAPIQLQGAVAVFMLRAIGDGAPDRGPLSLSYMTFNLGPAGSEQAQRLASKVAANARRCDELYTIAKGMPASALVAHDNVAQSQIPTDIGVTLAHLDIGETEVMQRGGAAQLVMLCDRTETPQGDATAPSRDAVRSQLENSALSSYAQGYLADLEADAIIVRK</sequence>
<dbReference type="PANTHER" id="PTHR47637:SF1">
    <property type="entry name" value="CHAPERONE SURA"/>
    <property type="match status" value="1"/>
</dbReference>
<evidence type="ECO:0000256" key="5">
    <source>
        <dbReference type="PROSITE-ProRule" id="PRU00278"/>
    </source>
</evidence>
<dbReference type="RefSeq" id="WP_038068341.1">
    <property type="nucleotide sequence ID" value="NZ_FOVB01000007.1"/>
</dbReference>
<gene>
    <name evidence="7" type="ORF">DL1_09860</name>
</gene>
<evidence type="ECO:0000259" key="6">
    <source>
        <dbReference type="PROSITE" id="PS50198"/>
    </source>
</evidence>
<dbReference type="AlphaFoldDB" id="A0A074TA31"/>
<dbReference type="InterPro" id="IPR000297">
    <property type="entry name" value="PPIase_PpiC"/>
</dbReference>